<dbReference type="EMBL" id="CATOUU010000613">
    <property type="protein sequence ID" value="CAI9935425.1"/>
    <property type="molecule type" value="Genomic_DNA"/>
</dbReference>
<evidence type="ECO:0000313" key="1">
    <source>
        <dbReference type="EMBL" id="CAI9935425.1"/>
    </source>
</evidence>
<comment type="caution">
    <text evidence="1">The sequence shown here is derived from an EMBL/GenBank/DDBJ whole genome shotgun (WGS) entry which is preliminary data.</text>
</comment>
<protein>
    <submittedName>
        <fullName evidence="1">Uncharacterized protein</fullName>
    </submittedName>
</protein>
<reference evidence="1" key="1">
    <citation type="submission" date="2023-06" db="EMBL/GenBank/DDBJ databases">
        <authorList>
            <person name="Kurt Z."/>
        </authorList>
    </citation>
    <scope>NUCLEOTIDE SEQUENCE</scope>
</reference>
<accession>A0AA86TZ46</accession>
<sequence length="352" mass="41124">MECVNSKSISYQFQPGQEEKFCQQINFNYLKGSVYEIASKIPVGYQNNACYFQGQIYFQVFDQVFIICDSDIQLVCQIPDYALLTSVYYGLPFPSQLFTLNNKLFVHNASRKLYEINTENNSLKKGRTEFFMQFFQFCDIVVALNNSYIYRVSLYSNLEFFNLCHIQQSKVLFNSGGVLLLVDCSENYFIFSMLDLVLISLSPEQKQLFTEIQQILVPGLIGFKIKDEILKQIFSEEFPKRVQQRQQQFYSSKIYQTTFNKLVFGSDLQLVLKSKFEHIQYIFISTQNQISNKQDQINQGLQTVLTLQNLPEFIFVTERLMLIMMSLNKYLYSIEAFVTQNSNTYVNNIIGT</sequence>
<evidence type="ECO:0000313" key="2">
    <source>
        <dbReference type="EMBL" id="CAL6084856.1"/>
    </source>
</evidence>
<evidence type="ECO:0000313" key="3">
    <source>
        <dbReference type="Proteomes" id="UP001642409"/>
    </source>
</evidence>
<organism evidence="1">
    <name type="scientific">Hexamita inflata</name>
    <dbReference type="NCBI Taxonomy" id="28002"/>
    <lineage>
        <taxon>Eukaryota</taxon>
        <taxon>Metamonada</taxon>
        <taxon>Diplomonadida</taxon>
        <taxon>Hexamitidae</taxon>
        <taxon>Hexamitinae</taxon>
        <taxon>Hexamita</taxon>
    </lineage>
</organism>
<dbReference type="EMBL" id="CAXDID020000382">
    <property type="protein sequence ID" value="CAL6084856.1"/>
    <property type="molecule type" value="Genomic_DNA"/>
</dbReference>
<name>A0AA86TZ46_9EUKA</name>
<reference evidence="2 3" key="2">
    <citation type="submission" date="2024-07" db="EMBL/GenBank/DDBJ databases">
        <authorList>
            <person name="Akdeniz Z."/>
        </authorList>
    </citation>
    <scope>NUCLEOTIDE SEQUENCE [LARGE SCALE GENOMIC DNA]</scope>
</reference>
<dbReference type="AlphaFoldDB" id="A0AA86TZ46"/>
<proteinExistence type="predicted"/>
<dbReference type="Proteomes" id="UP001642409">
    <property type="component" value="Unassembled WGS sequence"/>
</dbReference>
<gene>
    <name evidence="1" type="ORF">HINF_LOCUS23070</name>
    <name evidence="2" type="ORF">HINF_LOCUS62404</name>
</gene>
<keyword evidence="3" id="KW-1185">Reference proteome</keyword>